<evidence type="ECO:0000256" key="2">
    <source>
        <dbReference type="SAM" id="SignalP"/>
    </source>
</evidence>
<dbReference type="EMBL" id="DWZD01000039">
    <property type="protein sequence ID" value="HJA79125.1"/>
    <property type="molecule type" value="Genomic_DNA"/>
</dbReference>
<evidence type="ECO:0008006" key="5">
    <source>
        <dbReference type="Google" id="ProtNLM"/>
    </source>
</evidence>
<evidence type="ECO:0000313" key="3">
    <source>
        <dbReference type="EMBL" id="HJA79125.1"/>
    </source>
</evidence>
<organism evidence="3 4">
    <name type="scientific">Candidatus Desulfovibrio intestinavium</name>
    <dbReference type="NCBI Taxonomy" id="2838534"/>
    <lineage>
        <taxon>Bacteria</taxon>
        <taxon>Pseudomonadati</taxon>
        <taxon>Thermodesulfobacteriota</taxon>
        <taxon>Desulfovibrionia</taxon>
        <taxon>Desulfovibrionales</taxon>
        <taxon>Desulfovibrionaceae</taxon>
        <taxon>Desulfovibrio</taxon>
    </lineage>
</organism>
<feature type="compositionally biased region" description="Gly residues" evidence="1">
    <location>
        <begin position="75"/>
        <end position="89"/>
    </location>
</feature>
<proteinExistence type="predicted"/>
<gene>
    <name evidence="3" type="ORF">H9784_06080</name>
</gene>
<accession>A0A9D2KRQ7</accession>
<feature type="compositionally biased region" description="Basic and acidic residues" evidence="1">
    <location>
        <begin position="29"/>
        <end position="49"/>
    </location>
</feature>
<sequence>MNRRQFFAAVGLALAGLACSQTFPAEALARNRDGTGPDGRGPRSGRDCDGTGPRRPPRDGRGRGNGNDFRPRNNGAGGYGPRDGSGPGHGPRDGRGPRQAAP</sequence>
<evidence type="ECO:0000256" key="1">
    <source>
        <dbReference type="SAM" id="MobiDB-lite"/>
    </source>
</evidence>
<dbReference type="AlphaFoldDB" id="A0A9D2KRQ7"/>
<feature type="region of interest" description="Disordered" evidence="1">
    <location>
        <begin position="26"/>
        <end position="102"/>
    </location>
</feature>
<dbReference type="Proteomes" id="UP000823821">
    <property type="component" value="Unassembled WGS sequence"/>
</dbReference>
<comment type="caution">
    <text evidence="3">The sequence shown here is derived from an EMBL/GenBank/DDBJ whole genome shotgun (WGS) entry which is preliminary data.</text>
</comment>
<feature type="chain" id="PRO_5039698356" description="Translation initiation factor IF-2" evidence="2">
    <location>
        <begin position="30"/>
        <end position="102"/>
    </location>
</feature>
<feature type="signal peptide" evidence="2">
    <location>
        <begin position="1"/>
        <end position="29"/>
    </location>
</feature>
<reference evidence="3" key="1">
    <citation type="journal article" date="2021" name="PeerJ">
        <title>Extensive microbial diversity within the chicken gut microbiome revealed by metagenomics and culture.</title>
        <authorList>
            <person name="Gilroy R."/>
            <person name="Ravi A."/>
            <person name="Getino M."/>
            <person name="Pursley I."/>
            <person name="Horton D.L."/>
            <person name="Alikhan N.F."/>
            <person name="Baker D."/>
            <person name="Gharbi K."/>
            <person name="Hall N."/>
            <person name="Watson M."/>
            <person name="Adriaenssens E.M."/>
            <person name="Foster-Nyarko E."/>
            <person name="Jarju S."/>
            <person name="Secka A."/>
            <person name="Antonio M."/>
            <person name="Oren A."/>
            <person name="Chaudhuri R.R."/>
            <person name="La Ragione R."/>
            <person name="Hildebrand F."/>
            <person name="Pallen M.J."/>
        </authorList>
    </citation>
    <scope>NUCLEOTIDE SEQUENCE</scope>
    <source>
        <strain evidence="3">5032</strain>
    </source>
</reference>
<reference evidence="3" key="2">
    <citation type="submission" date="2021-04" db="EMBL/GenBank/DDBJ databases">
        <authorList>
            <person name="Gilroy R."/>
        </authorList>
    </citation>
    <scope>NUCLEOTIDE SEQUENCE</scope>
    <source>
        <strain evidence="3">5032</strain>
    </source>
</reference>
<dbReference type="PROSITE" id="PS51257">
    <property type="entry name" value="PROKAR_LIPOPROTEIN"/>
    <property type="match status" value="1"/>
</dbReference>
<protein>
    <recommendedName>
        <fullName evidence="5">Translation initiation factor IF-2</fullName>
    </recommendedName>
</protein>
<name>A0A9D2KRQ7_9BACT</name>
<keyword evidence="2" id="KW-0732">Signal</keyword>
<evidence type="ECO:0000313" key="4">
    <source>
        <dbReference type="Proteomes" id="UP000823821"/>
    </source>
</evidence>